<comment type="caution">
    <text evidence="2">The sequence shown here is derived from an EMBL/GenBank/DDBJ whole genome shotgun (WGS) entry which is preliminary data.</text>
</comment>
<evidence type="ECO:0000259" key="1">
    <source>
        <dbReference type="PROSITE" id="PS50943"/>
    </source>
</evidence>
<keyword evidence="2" id="KW-0238">DNA-binding</keyword>
<dbReference type="Gene3D" id="3.30.450.180">
    <property type="match status" value="1"/>
</dbReference>
<protein>
    <submittedName>
        <fullName evidence="2">DNA-binding protein</fullName>
    </submittedName>
</protein>
<dbReference type="InterPro" id="IPR001387">
    <property type="entry name" value="Cro/C1-type_HTH"/>
</dbReference>
<organism evidence="2 3">
    <name type="scientific">Streptomyces spinoverrucosus</name>
    <dbReference type="NCBI Taxonomy" id="284043"/>
    <lineage>
        <taxon>Bacteria</taxon>
        <taxon>Bacillati</taxon>
        <taxon>Actinomycetota</taxon>
        <taxon>Actinomycetes</taxon>
        <taxon>Kitasatosporales</taxon>
        <taxon>Streptomycetaceae</taxon>
        <taxon>Streptomyces</taxon>
    </lineage>
</organism>
<keyword evidence="3" id="KW-1185">Reference proteome</keyword>
<evidence type="ECO:0000313" key="3">
    <source>
        <dbReference type="Proteomes" id="UP000317881"/>
    </source>
</evidence>
<dbReference type="Pfam" id="PF17765">
    <property type="entry name" value="MLTR_LBD"/>
    <property type="match status" value="1"/>
</dbReference>
<dbReference type="Gene3D" id="1.10.260.40">
    <property type="entry name" value="lambda repressor-like DNA-binding domains"/>
    <property type="match status" value="1"/>
</dbReference>
<dbReference type="PANTHER" id="PTHR35010:SF2">
    <property type="entry name" value="BLL4672 PROTEIN"/>
    <property type="match status" value="1"/>
</dbReference>
<dbReference type="SMART" id="SM00530">
    <property type="entry name" value="HTH_XRE"/>
    <property type="match status" value="1"/>
</dbReference>
<accession>A0A4Y3VEB1</accession>
<gene>
    <name evidence="2" type="ORF">SSP24_15760</name>
</gene>
<feature type="domain" description="HTH cro/C1-type" evidence="1">
    <location>
        <begin position="30"/>
        <end position="77"/>
    </location>
</feature>
<dbReference type="GO" id="GO:0003677">
    <property type="term" value="F:DNA binding"/>
    <property type="evidence" value="ECO:0007669"/>
    <property type="project" value="UniProtKB-KW"/>
</dbReference>
<dbReference type="CDD" id="cd00093">
    <property type="entry name" value="HTH_XRE"/>
    <property type="match status" value="1"/>
</dbReference>
<dbReference type="EMBL" id="BJND01000008">
    <property type="protein sequence ID" value="GEC03921.1"/>
    <property type="molecule type" value="Genomic_DNA"/>
</dbReference>
<name>A0A4Y3VEB1_9ACTN</name>
<dbReference type="InterPro" id="IPR041413">
    <property type="entry name" value="MLTR_LBD"/>
</dbReference>
<dbReference type="Pfam" id="PF13560">
    <property type="entry name" value="HTH_31"/>
    <property type="match status" value="1"/>
</dbReference>
<proteinExistence type="predicted"/>
<reference evidence="2 3" key="1">
    <citation type="submission" date="2019-06" db="EMBL/GenBank/DDBJ databases">
        <title>Whole genome shotgun sequence of Streptomyces spinoverrucosus NBRC 14228.</title>
        <authorList>
            <person name="Hosoyama A."/>
            <person name="Uohara A."/>
            <person name="Ohji S."/>
            <person name="Ichikawa N."/>
        </authorList>
    </citation>
    <scope>NUCLEOTIDE SEQUENCE [LARGE SCALE GENOMIC DNA]</scope>
    <source>
        <strain evidence="2 3">NBRC 14228</strain>
    </source>
</reference>
<sequence length="266" mass="29739">MGEFLRSRRARIRPEDVGFASGSGPRRVPGLRREEVAHLAGVSVDYYVRLEQGRNRGVSDAVLGAVADALRLDADEREHLVRLARPDRTSGAPGDRSARPGVRQLLDWIAAPALAVGHRLDVLAWNRPACALITDFAALPRAERNMARLHLLNDEIGNRYPDRDFIAQEAVGHLRIAAGRHPRDAELHWLIAELTEKSPEFRHHWERHAVRTKSFGHKRLLHPEAGPLTLAYELTHFPHDPDLSLLVYTAAPDTPEAEALRVMAKA</sequence>
<dbReference type="AlphaFoldDB" id="A0A4Y3VEB1"/>
<evidence type="ECO:0000313" key="2">
    <source>
        <dbReference type="EMBL" id="GEC03921.1"/>
    </source>
</evidence>
<dbReference type="SUPFAM" id="SSF47413">
    <property type="entry name" value="lambda repressor-like DNA-binding domains"/>
    <property type="match status" value="1"/>
</dbReference>
<dbReference type="InterPro" id="IPR010982">
    <property type="entry name" value="Lambda_DNA-bd_dom_sf"/>
</dbReference>
<dbReference type="PANTHER" id="PTHR35010">
    <property type="entry name" value="BLL4672 PROTEIN-RELATED"/>
    <property type="match status" value="1"/>
</dbReference>
<dbReference type="PROSITE" id="PS50943">
    <property type="entry name" value="HTH_CROC1"/>
    <property type="match status" value="1"/>
</dbReference>
<dbReference type="Proteomes" id="UP000317881">
    <property type="component" value="Unassembled WGS sequence"/>
</dbReference>